<protein>
    <submittedName>
        <fullName evidence="2">Uncharacterized protein</fullName>
    </submittedName>
</protein>
<proteinExistence type="predicted"/>
<comment type="caution">
    <text evidence="2">The sequence shown here is derived from an EMBL/GenBank/DDBJ whole genome shotgun (WGS) entry which is preliminary data.</text>
</comment>
<evidence type="ECO:0000313" key="2">
    <source>
        <dbReference type="EMBL" id="MBA0124568.1"/>
    </source>
</evidence>
<evidence type="ECO:0000313" key="3">
    <source>
        <dbReference type="Proteomes" id="UP000582974"/>
    </source>
</evidence>
<accession>A0A838A655</accession>
<organism evidence="2 3">
    <name type="scientific">Haloechinothrix aidingensis</name>
    <dbReference type="NCBI Taxonomy" id="2752311"/>
    <lineage>
        <taxon>Bacteria</taxon>
        <taxon>Bacillati</taxon>
        <taxon>Actinomycetota</taxon>
        <taxon>Actinomycetes</taxon>
        <taxon>Pseudonocardiales</taxon>
        <taxon>Pseudonocardiaceae</taxon>
        <taxon>Haloechinothrix</taxon>
    </lineage>
</organism>
<feature type="region of interest" description="Disordered" evidence="1">
    <location>
        <begin position="236"/>
        <end position="276"/>
    </location>
</feature>
<name>A0A838A655_9PSEU</name>
<dbReference type="RefSeq" id="WP_180891418.1">
    <property type="nucleotide sequence ID" value="NZ_JACCKD010000001.1"/>
</dbReference>
<dbReference type="AlphaFoldDB" id="A0A838A655"/>
<sequence length="391" mass="42419">MFDATVLNSVREGLMVPCRVATVAAAVVLLVAACTGSETSEADPDLCGEIFNSSSVTETLKIPIAEYEGDTGIRFSYSDSERWSCFIHMPEGGTIELTLHDRVRAGTLGTVADAPVSIGEKIDGVINYRWASEVATGYVAFGCEKGTGAGDGSYSLVGRANRLTVDSVGYREIGLLFTMAANGLRARHGCEGESFPLPVDLPDAPELTTLEDVEHVCETFPVEELSALLPVDEDGVTEWRSPGSSYPAESCQVWRKPTGEQRQRSEDHEQDAPGSERTMYFSRITGALGDAYDLDDDVVFGEAAEPWASELSEESYVNDSRYRVMRFCDGVSHVYLGSFAQDTVSRTDYEALFERRIVRRRSATGARWGSADRPVTCGSPVPRGCCGGMCV</sequence>
<keyword evidence="3" id="KW-1185">Reference proteome</keyword>
<gene>
    <name evidence="2" type="ORF">H0B56_03335</name>
</gene>
<evidence type="ECO:0000256" key="1">
    <source>
        <dbReference type="SAM" id="MobiDB-lite"/>
    </source>
</evidence>
<dbReference type="EMBL" id="JACCKD010000001">
    <property type="protein sequence ID" value="MBA0124568.1"/>
    <property type="molecule type" value="Genomic_DNA"/>
</dbReference>
<dbReference type="Proteomes" id="UP000582974">
    <property type="component" value="Unassembled WGS sequence"/>
</dbReference>
<feature type="compositionally biased region" description="Basic and acidic residues" evidence="1">
    <location>
        <begin position="257"/>
        <end position="271"/>
    </location>
</feature>
<reference evidence="2 3" key="1">
    <citation type="submission" date="2020-07" db="EMBL/GenBank/DDBJ databases">
        <title>Genome of Haloechinothrix sp.</title>
        <authorList>
            <person name="Tang S.-K."/>
            <person name="Yang L."/>
            <person name="Zhu W.-Y."/>
        </authorList>
    </citation>
    <scope>NUCLEOTIDE SEQUENCE [LARGE SCALE GENOMIC DNA]</scope>
    <source>
        <strain evidence="2 3">YIM 98757</strain>
    </source>
</reference>